<evidence type="ECO:0000313" key="11">
    <source>
        <dbReference type="Proteomes" id="UP001203607"/>
    </source>
</evidence>
<dbReference type="SUPFAM" id="SSF51445">
    <property type="entry name" value="(Trans)glycosidases"/>
    <property type="match status" value="1"/>
</dbReference>
<reference evidence="10 11" key="1">
    <citation type="submission" date="2022-05" db="EMBL/GenBank/DDBJ databases">
        <authorList>
            <person name="Park J.-S."/>
        </authorList>
    </citation>
    <scope>NUCLEOTIDE SEQUENCE [LARGE SCALE GENOMIC DNA]</scope>
    <source>
        <strain evidence="10 11">2012CJ35-5</strain>
    </source>
</reference>
<evidence type="ECO:0000256" key="6">
    <source>
        <dbReference type="ARBA" id="ARBA00023295"/>
    </source>
</evidence>
<feature type="chain" id="PRO_5046270062" description="alpha-L-fucosidase" evidence="7">
    <location>
        <begin position="22"/>
        <end position="498"/>
    </location>
</feature>
<feature type="signal peptide" evidence="7">
    <location>
        <begin position="1"/>
        <end position="21"/>
    </location>
</feature>
<feature type="domain" description="Alpha-L-fucosidase C-terminal" evidence="9">
    <location>
        <begin position="415"/>
        <end position="494"/>
    </location>
</feature>
<keyword evidence="4 7" id="KW-0732">Signal</keyword>
<keyword evidence="6" id="KW-0326">Glycosidase</keyword>
<comment type="caution">
    <text evidence="10">The sequence shown here is derived from an EMBL/GenBank/DDBJ whole genome shotgun (WGS) entry which is preliminary data.</text>
</comment>
<comment type="similarity">
    <text evidence="2">Belongs to the glycosyl hydrolase 29 family.</text>
</comment>
<accession>A0ABT0PU55</accession>
<proteinExistence type="inferred from homology"/>
<protein>
    <recommendedName>
        <fullName evidence="3">alpha-L-fucosidase</fullName>
        <ecNumber evidence="3">3.2.1.51</ecNumber>
    </recommendedName>
</protein>
<dbReference type="RefSeq" id="WP_249658109.1">
    <property type="nucleotide sequence ID" value="NZ_JAMFMA010000003.1"/>
</dbReference>
<evidence type="ECO:0000256" key="2">
    <source>
        <dbReference type="ARBA" id="ARBA00007951"/>
    </source>
</evidence>
<evidence type="ECO:0000256" key="7">
    <source>
        <dbReference type="SAM" id="SignalP"/>
    </source>
</evidence>
<dbReference type="SMART" id="SM00812">
    <property type="entry name" value="Alpha_L_fucos"/>
    <property type="match status" value="1"/>
</dbReference>
<evidence type="ECO:0000256" key="4">
    <source>
        <dbReference type="ARBA" id="ARBA00022729"/>
    </source>
</evidence>
<dbReference type="InterPro" id="IPR017853">
    <property type="entry name" value="GH"/>
</dbReference>
<dbReference type="EMBL" id="JAMFMA010000003">
    <property type="protein sequence ID" value="MCL6274922.1"/>
    <property type="molecule type" value="Genomic_DNA"/>
</dbReference>
<dbReference type="PIRSF" id="PIRSF001092">
    <property type="entry name" value="Alpha-L-fucosidase"/>
    <property type="match status" value="1"/>
</dbReference>
<dbReference type="InterPro" id="IPR057739">
    <property type="entry name" value="Glyco_hydro_29_N"/>
</dbReference>
<sequence length="498" mass="57915">MRTRLLLIALAITVYQPLVNAQEKTYTADWKSLDSRPVADWFSDAKFGIFIHWGPYSVPSWSPKGTYEEWYQTWFQSESVFGNGKFTGQEIPDFHKSTYGADFNYIDFAKLWKAELYNPVKWAEIFKKSGAKYVVMTSKHHDGFALWPNEHATKSRGHLWNSVVTGPKRDLVGDFVTAMKDAGLKAGLYYSLYEWYHPWYQAGLDKFVTDYYHPQFKDLVDNYEPDLIYADGEWEKDDSYWRSKELLAWLFNDSKVKDDVVINDRWVKGQRHKHGGFYTTEYLREEVNFDKPWEEIRGMGLSFGYNRNEDIEDYNSPQMLILMLSDIVSQGGNLCINVGPAADGKIPVIMQERLLQIGKWLATNGDAIYGTKKWKRSYQWSPGDRNFQLLEEGQSYVEGDYILKQTVWQQPGKAVKELFFTKKDNDVYAISPKWPGKELVIKDVKLKTDTKITLLATGENLAYQKQGKDVIVTLPEFNPNNFQPEDYYAFVFKISQVN</sequence>
<dbReference type="InterPro" id="IPR000933">
    <property type="entry name" value="Glyco_hydro_29"/>
</dbReference>
<dbReference type="InterPro" id="IPR016286">
    <property type="entry name" value="FUC_metazoa-typ"/>
</dbReference>
<evidence type="ECO:0000259" key="9">
    <source>
        <dbReference type="Pfam" id="PF16757"/>
    </source>
</evidence>
<dbReference type="EC" id="3.2.1.51" evidence="3"/>
<evidence type="ECO:0000313" key="10">
    <source>
        <dbReference type="EMBL" id="MCL6274922.1"/>
    </source>
</evidence>
<name>A0ABT0PU55_9FLAO</name>
<evidence type="ECO:0000256" key="5">
    <source>
        <dbReference type="ARBA" id="ARBA00022801"/>
    </source>
</evidence>
<evidence type="ECO:0000259" key="8">
    <source>
        <dbReference type="Pfam" id="PF01120"/>
    </source>
</evidence>
<dbReference type="Gene3D" id="3.20.20.80">
    <property type="entry name" value="Glycosidases"/>
    <property type="match status" value="1"/>
</dbReference>
<dbReference type="InterPro" id="IPR031919">
    <property type="entry name" value="Fucosidase_C"/>
</dbReference>
<keyword evidence="11" id="KW-1185">Reference proteome</keyword>
<feature type="domain" description="Glycoside hydrolase family 29 N-terminal" evidence="8">
    <location>
        <begin position="20"/>
        <end position="366"/>
    </location>
</feature>
<dbReference type="Gene3D" id="2.60.40.1180">
    <property type="entry name" value="Golgi alpha-mannosidase II"/>
    <property type="match status" value="1"/>
</dbReference>
<comment type="function">
    <text evidence="1">Alpha-L-fucosidase is responsible for hydrolyzing the alpha-1,6-linked fucose joined to the reducing-end N-acetylglucosamine of the carbohydrate moieties of glycoproteins.</text>
</comment>
<dbReference type="PRINTS" id="PR00741">
    <property type="entry name" value="GLHYDRLASE29"/>
</dbReference>
<dbReference type="Pfam" id="PF01120">
    <property type="entry name" value="Alpha_L_fucos"/>
    <property type="match status" value="1"/>
</dbReference>
<dbReference type="PANTHER" id="PTHR10030:SF37">
    <property type="entry name" value="ALPHA-L-FUCOSIDASE-RELATED"/>
    <property type="match status" value="1"/>
</dbReference>
<keyword evidence="5" id="KW-0378">Hydrolase</keyword>
<dbReference type="InterPro" id="IPR013780">
    <property type="entry name" value="Glyco_hydro_b"/>
</dbReference>
<gene>
    <name evidence="10" type="ORF">M3P19_12950</name>
</gene>
<organism evidence="10 11">
    <name type="scientific">Flagellimonas spongiicola</name>
    <dbReference type="NCBI Taxonomy" id="2942208"/>
    <lineage>
        <taxon>Bacteria</taxon>
        <taxon>Pseudomonadati</taxon>
        <taxon>Bacteroidota</taxon>
        <taxon>Flavobacteriia</taxon>
        <taxon>Flavobacteriales</taxon>
        <taxon>Flavobacteriaceae</taxon>
        <taxon>Flagellimonas</taxon>
    </lineage>
</organism>
<dbReference type="Pfam" id="PF16757">
    <property type="entry name" value="Fucosidase_C"/>
    <property type="match status" value="1"/>
</dbReference>
<evidence type="ECO:0000256" key="1">
    <source>
        <dbReference type="ARBA" id="ARBA00004071"/>
    </source>
</evidence>
<dbReference type="Proteomes" id="UP001203607">
    <property type="component" value="Unassembled WGS sequence"/>
</dbReference>
<evidence type="ECO:0000256" key="3">
    <source>
        <dbReference type="ARBA" id="ARBA00012662"/>
    </source>
</evidence>
<dbReference type="PANTHER" id="PTHR10030">
    <property type="entry name" value="ALPHA-L-FUCOSIDASE"/>
    <property type="match status" value="1"/>
</dbReference>